<evidence type="ECO:0000313" key="9">
    <source>
        <dbReference type="EMBL" id="CAB4611259.1"/>
    </source>
</evidence>
<dbReference type="SUPFAM" id="SSF54768">
    <property type="entry name" value="dsRNA-binding domain-like"/>
    <property type="match status" value="1"/>
</dbReference>
<sequence length="199" mass="20636">MLGLIVTDHIFTTHPEMPEGSLAKLRAAIVCEPSLASVAAELGVGSALRLGKGEAASGGREKASILSDAMEAIIGAVFVDGGIDSARDVVLDLFGDRIAHEATGPGGADFKSKLQELAARRFESAPVYELGDEGPDHHKRFFARVIIAGEVVGEGEGRSKKVAEQAAAGAALARFASVPVPERGDNDVVPNHESEQGNA</sequence>
<dbReference type="CDD" id="cd00593">
    <property type="entry name" value="RIBOc"/>
    <property type="match status" value="1"/>
</dbReference>
<dbReference type="InterPro" id="IPR036389">
    <property type="entry name" value="RNase_III_sf"/>
</dbReference>
<dbReference type="GO" id="GO:0004525">
    <property type="term" value="F:ribonuclease III activity"/>
    <property type="evidence" value="ECO:0007669"/>
    <property type="project" value="InterPro"/>
</dbReference>
<protein>
    <submittedName>
        <fullName evidence="9">Unannotated protein</fullName>
    </submittedName>
</protein>
<dbReference type="Pfam" id="PF00035">
    <property type="entry name" value="dsrm"/>
    <property type="match status" value="1"/>
</dbReference>
<dbReference type="Pfam" id="PF14622">
    <property type="entry name" value="Ribonucleas_3_3"/>
    <property type="match status" value="1"/>
</dbReference>
<dbReference type="CDD" id="cd10845">
    <property type="entry name" value="DSRM_RNAse_III_family"/>
    <property type="match status" value="1"/>
</dbReference>
<keyword evidence="2" id="KW-0540">Nuclease</keyword>
<evidence type="ECO:0000259" key="7">
    <source>
        <dbReference type="PROSITE" id="PS50137"/>
    </source>
</evidence>
<proteinExistence type="inferred from homology"/>
<dbReference type="SMART" id="SM00358">
    <property type="entry name" value="DSRM"/>
    <property type="match status" value="1"/>
</dbReference>
<evidence type="ECO:0000256" key="6">
    <source>
        <dbReference type="SAM" id="MobiDB-lite"/>
    </source>
</evidence>
<evidence type="ECO:0000256" key="5">
    <source>
        <dbReference type="ARBA" id="ARBA00022884"/>
    </source>
</evidence>
<evidence type="ECO:0000256" key="2">
    <source>
        <dbReference type="ARBA" id="ARBA00022722"/>
    </source>
</evidence>
<reference evidence="9" key="1">
    <citation type="submission" date="2020-05" db="EMBL/GenBank/DDBJ databases">
        <authorList>
            <person name="Chiriac C."/>
            <person name="Salcher M."/>
            <person name="Ghai R."/>
            <person name="Kavagutti S V."/>
        </authorList>
    </citation>
    <scope>NUCLEOTIDE SEQUENCE</scope>
</reference>
<keyword evidence="3" id="KW-0255">Endonuclease</keyword>
<comment type="similarity">
    <text evidence="1">Belongs to the ribonuclease III family.</text>
</comment>
<dbReference type="PROSITE" id="PS50137">
    <property type="entry name" value="DS_RBD"/>
    <property type="match status" value="1"/>
</dbReference>
<name>A0A6J6HH78_9ZZZZ</name>
<dbReference type="AlphaFoldDB" id="A0A6J6HH78"/>
<feature type="compositionally biased region" description="Basic and acidic residues" evidence="6">
    <location>
        <begin position="182"/>
        <end position="199"/>
    </location>
</feature>
<dbReference type="PROSITE" id="PS50142">
    <property type="entry name" value="RNASE_3_2"/>
    <property type="match status" value="1"/>
</dbReference>
<dbReference type="Gene3D" id="3.30.160.20">
    <property type="match status" value="1"/>
</dbReference>
<dbReference type="GO" id="GO:0006364">
    <property type="term" value="P:rRNA processing"/>
    <property type="evidence" value="ECO:0007669"/>
    <property type="project" value="InterPro"/>
</dbReference>
<dbReference type="InterPro" id="IPR011907">
    <property type="entry name" value="RNase_III"/>
</dbReference>
<organism evidence="9">
    <name type="scientific">freshwater metagenome</name>
    <dbReference type="NCBI Taxonomy" id="449393"/>
    <lineage>
        <taxon>unclassified sequences</taxon>
        <taxon>metagenomes</taxon>
        <taxon>ecological metagenomes</taxon>
    </lineage>
</organism>
<keyword evidence="4" id="KW-0378">Hydrolase</keyword>
<evidence type="ECO:0000256" key="1">
    <source>
        <dbReference type="ARBA" id="ARBA00010183"/>
    </source>
</evidence>
<dbReference type="PANTHER" id="PTHR11207:SF0">
    <property type="entry name" value="RIBONUCLEASE 3"/>
    <property type="match status" value="1"/>
</dbReference>
<evidence type="ECO:0000256" key="3">
    <source>
        <dbReference type="ARBA" id="ARBA00022759"/>
    </source>
</evidence>
<gene>
    <name evidence="9" type="ORF">UFOPK1835_01106</name>
</gene>
<dbReference type="SUPFAM" id="SSF69065">
    <property type="entry name" value="RNase III domain-like"/>
    <property type="match status" value="1"/>
</dbReference>
<dbReference type="GO" id="GO:0010468">
    <property type="term" value="P:regulation of gene expression"/>
    <property type="evidence" value="ECO:0007669"/>
    <property type="project" value="TreeGrafter"/>
</dbReference>
<dbReference type="EMBL" id="CAEZUP010000043">
    <property type="protein sequence ID" value="CAB4611259.1"/>
    <property type="molecule type" value="Genomic_DNA"/>
</dbReference>
<dbReference type="NCBIfam" id="TIGR02191">
    <property type="entry name" value="RNaseIII"/>
    <property type="match status" value="1"/>
</dbReference>
<evidence type="ECO:0000256" key="4">
    <source>
        <dbReference type="ARBA" id="ARBA00022801"/>
    </source>
</evidence>
<dbReference type="GO" id="GO:0003725">
    <property type="term" value="F:double-stranded RNA binding"/>
    <property type="evidence" value="ECO:0007669"/>
    <property type="project" value="TreeGrafter"/>
</dbReference>
<dbReference type="InterPro" id="IPR014720">
    <property type="entry name" value="dsRBD_dom"/>
</dbReference>
<keyword evidence="5" id="KW-0694">RNA-binding</keyword>
<dbReference type="InterPro" id="IPR000999">
    <property type="entry name" value="RNase_III_dom"/>
</dbReference>
<feature type="domain" description="RNase III" evidence="8">
    <location>
        <begin position="1"/>
        <end position="82"/>
    </location>
</feature>
<evidence type="ECO:0000259" key="8">
    <source>
        <dbReference type="PROSITE" id="PS50142"/>
    </source>
</evidence>
<dbReference type="SMART" id="SM00535">
    <property type="entry name" value="RIBOc"/>
    <property type="match status" value="1"/>
</dbReference>
<feature type="region of interest" description="Disordered" evidence="6">
    <location>
        <begin position="178"/>
        <end position="199"/>
    </location>
</feature>
<dbReference type="Gene3D" id="1.10.1520.10">
    <property type="entry name" value="Ribonuclease III domain"/>
    <property type="match status" value="1"/>
</dbReference>
<accession>A0A6J6HH78</accession>
<feature type="domain" description="DRBM" evidence="7">
    <location>
        <begin position="109"/>
        <end position="177"/>
    </location>
</feature>
<dbReference type="PANTHER" id="PTHR11207">
    <property type="entry name" value="RIBONUCLEASE III"/>
    <property type="match status" value="1"/>
</dbReference>